<protein>
    <submittedName>
        <fullName evidence="4">Glycoprotein A33</fullName>
    </submittedName>
</protein>
<reference evidence="4" key="4">
    <citation type="submission" date="2025-09" db="UniProtKB">
        <authorList>
            <consortium name="Ensembl"/>
        </authorList>
    </citation>
    <scope>IDENTIFICATION</scope>
    <source>
        <strain evidence="4">JP 163 A</strain>
    </source>
</reference>
<dbReference type="SUPFAM" id="SSF48726">
    <property type="entry name" value="Immunoglobulin"/>
    <property type="match status" value="2"/>
</dbReference>
<dbReference type="eggNOG" id="ENOG502QR0Y">
    <property type="taxonomic scope" value="Eukaryota"/>
</dbReference>
<evidence type="ECO:0000259" key="3">
    <source>
        <dbReference type="PROSITE" id="PS50835"/>
    </source>
</evidence>
<feature type="region of interest" description="Disordered" evidence="1">
    <location>
        <begin position="277"/>
        <end position="441"/>
    </location>
</feature>
<dbReference type="InterPro" id="IPR013783">
    <property type="entry name" value="Ig-like_fold"/>
</dbReference>
<accession>M4ABD8</accession>
<dbReference type="SMART" id="SM00409">
    <property type="entry name" value="IG"/>
    <property type="match status" value="2"/>
</dbReference>
<dbReference type="InterPro" id="IPR007110">
    <property type="entry name" value="Ig-like_dom"/>
</dbReference>
<dbReference type="InterPro" id="IPR003599">
    <property type="entry name" value="Ig_sub"/>
</dbReference>
<dbReference type="InterPro" id="IPR042474">
    <property type="entry name" value="A33"/>
</dbReference>
<reference evidence="4" key="3">
    <citation type="submission" date="2025-08" db="UniProtKB">
        <authorList>
            <consortium name="Ensembl"/>
        </authorList>
    </citation>
    <scope>IDENTIFICATION</scope>
    <source>
        <strain evidence="4">JP 163 A</strain>
    </source>
</reference>
<dbReference type="InterPro" id="IPR036179">
    <property type="entry name" value="Ig-like_dom_sf"/>
</dbReference>
<sequence length="441" mass="50231">MYRTRKSLYPFISGNLHNIVEAASFLPCCWSVEVSIKEKEYRVAKGDDITLICSFIPANPIKNNFVLAWDVVGIPSVRLASFFLNSPVDIAPAYEGRATLEVDIDRGLATLHLKKLTMEDSRHYQCSVRIPNDDEGKPIASTSVLPPSKPVCTLQGQAQYFTDITLTCKSEEGSPAPVYTWTSYSIENIPRQFPLKTTQEDGVLSLFNITKETSGFFICLSKNDIGSASCNFTLAVMPPSMSFASTGIIIGAVAAGLLVLGILIFCCCKRKSKNEADDEGYASGAGKTFDDDQHSYRSGLERPDGKGSDIDSQRYQGDRKDYYRGSRDHLDDQRDYSGSRDRDDQRNRYGSRDRLDDQRDRHGSRDRLDDQRDRYGSRDRLDDQRDRYGSRDRLDDQRDRYGSRDRLDDQRDRRGSRDRLDDHRDQDLYHGSRDRIDHRDE</sequence>
<evidence type="ECO:0000256" key="2">
    <source>
        <dbReference type="SAM" id="Phobius"/>
    </source>
</evidence>
<dbReference type="InterPro" id="IPR013106">
    <property type="entry name" value="Ig_V-set"/>
</dbReference>
<dbReference type="HOGENOM" id="CLU_040549_2_0_1"/>
<keyword evidence="2" id="KW-0472">Membrane</keyword>
<evidence type="ECO:0000313" key="5">
    <source>
        <dbReference type="Proteomes" id="UP000002852"/>
    </source>
</evidence>
<proteinExistence type="predicted"/>
<dbReference type="PANTHER" id="PTHR44969:SF1">
    <property type="entry name" value="CELL SURFACE A33 ANTIGEN"/>
    <property type="match status" value="1"/>
</dbReference>
<feature type="transmembrane region" description="Helical" evidence="2">
    <location>
        <begin position="243"/>
        <end position="265"/>
    </location>
</feature>
<organism evidence="4 5">
    <name type="scientific">Xiphophorus maculatus</name>
    <name type="common">Southern platyfish</name>
    <name type="synonym">Platypoecilus maculatus</name>
    <dbReference type="NCBI Taxonomy" id="8083"/>
    <lineage>
        <taxon>Eukaryota</taxon>
        <taxon>Metazoa</taxon>
        <taxon>Chordata</taxon>
        <taxon>Craniata</taxon>
        <taxon>Vertebrata</taxon>
        <taxon>Euteleostomi</taxon>
        <taxon>Actinopterygii</taxon>
        <taxon>Neopterygii</taxon>
        <taxon>Teleostei</taxon>
        <taxon>Neoteleostei</taxon>
        <taxon>Acanthomorphata</taxon>
        <taxon>Ovalentaria</taxon>
        <taxon>Atherinomorphae</taxon>
        <taxon>Cyprinodontiformes</taxon>
        <taxon>Poeciliidae</taxon>
        <taxon>Poeciliinae</taxon>
        <taxon>Xiphophorus</taxon>
    </lineage>
</organism>
<name>M4ABD8_XIPMA</name>
<keyword evidence="2" id="KW-0812">Transmembrane</keyword>
<feature type="domain" description="Ig-like" evidence="3">
    <location>
        <begin position="138"/>
        <end position="235"/>
    </location>
</feature>
<dbReference type="PANTHER" id="PTHR44969">
    <property type="entry name" value="CELL SURFACE A33 ANTIGEN"/>
    <property type="match status" value="1"/>
</dbReference>
<dbReference type="GO" id="GO:0005886">
    <property type="term" value="C:plasma membrane"/>
    <property type="evidence" value="ECO:0007669"/>
    <property type="project" value="InterPro"/>
</dbReference>
<dbReference type="Pfam" id="PF07686">
    <property type="entry name" value="V-set"/>
    <property type="match status" value="1"/>
</dbReference>
<evidence type="ECO:0000256" key="1">
    <source>
        <dbReference type="SAM" id="MobiDB-lite"/>
    </source>
</evidence>
<evidence type="ECO:0000313" key="4">
    <source>
        <dbReference type="Ensembl" id="ENSXMAP00000011782.2"/>
    </source>
</evidence>
<reference evidence="5" key="2">
    <citation type="journal article" date="2013" name="Nat. Genet.">
        <title>The genome of the platyfish, Xiphophorus maculatus, provides insights into evolutionary adaptation and several complex traits.</title>
        <authorList>
            <person name="Schartl M."/>
            <person name="Walter R.B."/>
            <person name="Shen Y."/>
            <person name="Garcia T."/>
            <person name="Catchen J."/>
            <person name="Amores A."/>
            <person name="Braasch I."/>
            <person name="Chalopin D."/>
            <person name="Volff J.N."/>
            <person name="Lesch K.P."/>
            <person name="Bisazza A."/>
            <person name="Minx P."/>
            <person name="Hillier L."/>
            <person name="Wilson R.K."/>
            <person name="Fuerstenberg S."/>
            <person name="Boore J."/>
            <person name="Searle S."/>
            <person name="Postlethwait J.H."/>
            <person name="Warren W.C."/>
        </authorList>
    </citation>
    <scope>NUCLEOTIDE SEQUENCE [LARGE SCALE GENOMIC DNA]</scope>
    <source>
        <strain evidence="5">JP 163 A</strain>
    </source>
</reference>
<dbReference type="PROSITE" id="PS50835">
    <property type="entry name" value="IG_LIKE"/>
    <property type="match status" value="2"/>
</dbReference>
<keyword evidence="2" id="KW-1133">Transmembrane helix</keyword>
<reference evidence="5" key="1">
    <citation type="submission" date="2012-01" db="EMBL/GenBank/DDBJ databases">
        <authorList>
            <person name="Walter R."/>
            <person name="Schartl M."/>
            <person name="Warren W."/>
        </authorList>
    </citation>
    <scope>NUCLEOTIDE SEQUENCE [LARGE SCALE GENOMIC DNA]</scope>
    <source>
        <strain evidence="5">JP 163 A</strain>
    </source>
</reference>
<dbReference type="GeneTree" id="ENSGT00940000160248"/>
<feature type="compositionally biased region" description="Basic and acidic residues" evidence="1">
    <location>
        <begin position="288"/>
        <end position="441"/>
    </location>
</feature>
<dbReference type="AlphaFoldDB" id="M4ABD8"/>
<dbReference type="Ensembl" id="ENSXMAT00000011798.2">
    <property type="protein sequence ID" value="ENSXMAP00000011782.2"/>
    <property type="gene ID" value="ENSXMAG00000011769.2"/>
</dbReference>
<feature type="domain" description="Ig-like" evidence="3">
    <location>
        <begin position="27"/>
        <end position="128"/>
    </location>
</feature>
<dbReference type="Proteomes" id="UP000002852">
    <property type="component" value="Unassembled WGS sequence"/>
</dbReference>
<dbReference type="Gene3D" id="2.60.40.10">
    <property type="entry name" value="Immunoglobulins"/>
    <property type="match status" value="2"/>
</dbReference>
<keyword evidence="5" id="KW-1185">Reference proteome</keyword>
<dbReference type="Pfam" id="PF13927">
    <property type="entry name" value="Ig_3"/>
    <property type="match status" value="1"/>
</dbReference>